<keyword evidence="2" id="KW-1185">Reference proteome</keyword>
<name>A0A2B4R862_STYPI</name>
<evidence type="ECO:0000313" key="1">
    <source>
        <dbReference type="EMBL" id="PFX12558.1"/>
    </source>
</evidence>
<dbReference type="Proteomes" id="UP000225706">
    <property type="component" value="Unassembled WGS sequence"/>
</dbReference>
<organism evidence="1 2">
    <name type="scientific">Stylophora pistillata</name>
    <name type="common">Smooth cauliflower coral</name>
    <dbReference type="NCBI Taxonomy" id="50429"/>
    <lineage>
        <taxon>Eukaryota</taxon>
        <taxon>Metazoa</taxon>
        <taxon>Cnidaria</taxon>
        <taxon>Anthozoa</taxon>
        <taxon>Hexacorallia</taxon>
        <taxon>Scleractinia</taxon>
        <taxon>Astrocoeniina</taxon>
        <taxon>Pocilloporidae</taxon>
        <taxon>Stylophora</taxon>
    </lineage>
</organism>
<dbReference type="AlphaFoldDB" id="A0A2B4R862"/>
<evidence type="ECO:0000313" key="2">
    <source>
        <dbReference type="Proteomes" id="UP000225706"/>
    </source>
</evidence>
<gene>
    <name evidence="1" type="ORF">AWC38_SpisGene23464</name>
</gene>
<dbReference type="STRING" id="50429.A0A2B4R862"/>
<sequence length="192" mass="22272">MIRQLRAQATISQKQGDKEIPSSREELEALHRWLFCLVVQSFRDEVVAAVSLQRERFQLSWEVNMKARESCNLVLLSLYVFISPSWGLEMRTLRIVTKPDSLEARQWKEEDLLVMREDSIVLYFNDYKSKGSCGRDELTVQHGRELCKVLVNYIEEFRPRLAKEEIGTFCFCKVGSATLSGAKECKHLKPPI</sequence>
<accession>A0A2B4R862</accession>
<reference evidence="2" key="1">
    <citation type="journal article" date="2017" name="bioRxiv">
        <title>Comparative analysis of the genomes of Stylophora pistillata and Acropora digitifera provides evidence for extensive differences between species of corals.</title>
        <authorList>
            <person name="Voolstra C.R."/>
            <person name="Li Y."/>
            <person name="Liew Y.J."/>
            <person name="Baumgarten S."/>
            <person name="Zoccola D."/>
            <person name="Flot J.-F."/>
            <person name="Tambutte S."/>
            <person name="Allemand D."/>
            <person name="Aranda M."/>
        </authorList>
    </citation>
    <scope>NUCLEOTIDE SEQUENCE [LARGE SCALE GENOMIC DNA]</scope>
</reference>
<dbReference type="EMBL" id="LSMT01001297">
    <property type="protein sequence ID" value="PFX12558.1"/>
    <property type="molecule type" value="Genomic_DNA"/>
</dbReference>
<protein>
    <submittedName>
        <fullName evidence="1">Uncharacterized protein</fullName>
    </submittedName>
</protein>
<proteinExistence type="predicted"/>
<dbReference type="OrthoDB" id="6608729at2759"/>
<comment type="caution">
    <text evidence="1">The sequence shown here is derived from an EMBL/GenBank/DDBJ whole genome shotgun (WGS) entry which is preliminary data.</text>
</comment>